<reference evidence="2" key="1">
    <citation type="submission" date="2019-12" db="EMBL/GenBank/DDBJ databases">
        <authorList>
            <person name="Cremers G."/>
        </authorList>
    </citation>
    <scope>NUCLEOTIDE SEQUENCE</scope>
    <source>
        <strain evidence="2">Vvax</strain>
    </source>
</reference>
<protein>
    <submittedName>
        <fullName evidence="2">Zinc-type alcohol dehydrogenase-like protein</fullName>
    </submittedName>
</protein>
<dbReference type="SUPFAM" id="SSF50129">
    <property type="entry name" value="GroES-like"/>
    <property type="match status" value="1"/>
</dbReference>
<dbReference type="InterPro" id="IPR036291">
    <property type="entry name" value="NAD(P)-bd_dom_sf"/>
</dbReference>
<dbReference type="EMBL" id="LR743507">
    <property type="protein sequence ID" value="CAA2105434.1"/>
    <property type="molecule type" value="Genomic_DNA"/>
</dbReference>
<feature type="domain" description="Enoyl reductase (ER)" evidence="1">
    <location>
        <begin position="20"/>
        <end position="334"/>
    </location>
</feature>
<evidence type="ECO:0000259" key="1">
    <source>
        <dbReference type="SMART" id="SM00829"/>
    </source>
</evidence>
<dbReference type="Pfam" id="PF08240">
    <property type="entry name" value="ADH_N"/>
    <property type="match status" value="1"/>
</dbReference>
<dbReference type="RefSeq" id="WP_339090845.1">
    <property type="nucleotide sequence ID" value="NZ_LR743507.1"/>
</dbReference>
<gene>
    <name evidence="2" type="ORF">VVAX_03253</name>
</gene>
<proteinExistence type="predicted"/>
<dbReference type="GO" id="GO:0016491">
    <property type="term" value="F:oxidoreductase activity"/>
    <property type="evidence" value="ECO:0007669"/>
    <property type="project" value="InterPro"/>
</dbReference>
<dbReference type="Gene3D" id="3.90.180.10">
    <property type="entry name" value="Medium-chain alcohol dehydrogenases, catalytic domain"/>
    <property type="match status" value="1"/>
</dbReference>
<sequence>MTNSSTSPRTMRAAVLDAAGQPFRIARLDRPVAAAGEVLVRIHASGVNPLDTKIRAGQAAHAQQPLPAVLGMDLAGVVEAVGPGVTKFRRGDEVYGMAGGIGGLQGTLADYAAVDADLLALKPHNLGMREAAGLPLVFITAWEGLVDRAKTQAGQKVLVHGGAGGVGHMAVQLAVSLGAEVFATGAPSHADTIRRFGATPIDYTATTVDEYVARYTAGEGFDVVYDTVGGAVLDASFSAARRYGGHVVSCLGWGTHKLAPLSFRAATYSGVFTLLPMITGRGRAHHGEILEAATRLAEAGRLAPLMDARRFSLEEATSAHEAVEAGTARGRVVVGVSA</sequence>
<dbReference type="Gene3D" id="3.40.50.720">
    <property type="entry name" value="NAD(P)-binding Rossmann-like Domain"/>
    <property type="match status" value="1"/>
</dbReference>
<dbReference type="PANTHER" id="PTHR11695:SF294">
    <property type="entry name" value="RETICULON-4-INTERACTING PROTEIN 1, MITOCHONDRIAL"/>
    <property type="match status" value="1"/>
</dbReference>
<dbReference type="CDD" id="cd08272">
    <property type="entry name" value="MDR6"/>
    <property type="match status" value="1"/>
</dbReference>
<name>A0A679IX75_VARPD</name>
<dbReference type="InterPro" id="IPR013154">
    <property type="entry name" value="ADH-like_N"/>
</dbReference>
<dbReference type="Pfam" id="PF13602">
    <property type="entry name" value="ADH_zinc_N_2"/>
    <property type="match status" value="1"/>
</dbReference>
<organism evidence="2">
    <name type="scientific">Variovorax paradoxus</name>
    <dbReference type="NCBI Taxonomy" id="34073"/>
    <lineage>
        <taxon>Bacteria</taxon>
        <taxon>Pseudomonadati</taxon>
        <taxon>Pseudomonadota</taxon>
        <taxon>Betaproteobacteria</taxon>
        <taxon>Burkholderiales</taxon>
        <taxon>Comamonadaceae</taxon>
        <taxon>Variovorax</taxon>
    </lineage>
</organism>
<dbReference type="SUPFAM" id="SSF51735">
    <property type="entry name" value="NAD(P)-binding Rossmann-fold domains"/>
    <property type="match status" value="1"/>
</dbReference>
<dbReference type="InterPro" id="IPR050700">
    <property type="entry name" value="YIM1/Zinc_Alcohol_DH_Fams"/>
</dbReference>
<dbReference type="InterPro" id="IPR020843">
    <property type="entry name" value="ER"/>
</dbReference>
<dbReference type="PANTHER" id="PTHR11695">
    <property type="entry name" value="ALCOHOL DEHYDROGENASE RELATED"/>
    <property type="match status" value="1"/>
</dbReference>
<dbReference type="AlphaFoldDB" id="A0A679IX75"/>
<dbReference type="SMART" id="SM00829">
    <property type="entry name" value="PKS_ER"/>
    <property type="match status" value="1"/>
</dbReference>
<accession>A0A679IX75</accession>
<dbReference type="InterPro" id="IPR011032">
    <property type="entry name" value="GroES-like_sf"/>
</dbReference>
<evidence type="ECO:0000313" key="2">
    <source>
        <dbReference type="EMBL" id="CAA2105434.1"/>
    </source>
</evidence>